<feature type="signal peptide" evidence="12">
    <location>
        <begin position="1"/>
        <end position="22"/>
    </location>
</feature>
<dbReference type="EC" id="3.4.11.2" evidence="4"/>
<evidence type="ECO:0000256" key="8">
    <source>
        <dbReference type="ARBA" id="ARBA00022723"/>
    </source>
</evidence>
<reference evidence="15 16" key="1">
    <citation type="submission" date="2014-03" db="EMBL/GenBank/DDBJ databases">
        <title>Complete genome sequence of a deeply braunched marine Bacteroidia bacterium Draconibacterium orientale type strain FH5T.</title>
        <authorList>
            <person name="Li X."/>
            <person name="Wang X."/>
            <person name="Xie Z."/>
            <person name="Du Z."/>
            <person name="Chen G."/>
        </authorList>
    </citation>
    <scope>NUCLEOTIDE SEQUENCE [LARGE SCALE GENOMIC DNA]</scope>
    <source>
        <strain evidence="15 16">FH5</strain>
    </source>
</reference>
<keyword evidence="12" id="KW-0732">Signal</keyword>
<dbReference type="SUPFAM" id="SSF63737">
    <property type="entry name" value="Leukotriene A4 hydrolase N-terminal domain"/>
    <property type="match status" value="1"/>
</dbReference>
<keyword evidence="16" id="KW-1185">Reference proteome</keyword>
<gene>
    <name evidence="15" type="ORF">FH5T_19610</name>
</gene>
<evidence type="ECO:0000259" key="13">
    <source>
        <dbReference type="Pfam" id="PF01433"/>
    </source>
</evidence>
<feature type="chain" id="PRO_5046024195" description="Aminopeptidase N" evidence="12">
    <location>
        <begin position="23"/>
        <end position="539"/>
    </location>
</feature>
<protein>
    <recommendedName>
        <fullName evidence="5">Aminopeptidase N</fullName>
        <ecNumber evidence="4">3.4.11.2</ecNumber>
    </recommendedName>
</protein>
<evidence type="ECO:0000256" key="2">
    <source>
        <dbReference type="ARBA" id="ARBA00001947"/>
    </source>
</evidence>
<evidence type="ECO:0000256" key="12">
    <source>
        <dbReference type="SAM" id="SignalP"/>
    </source>
</evidence>
<evidence type="ECO:0000256" key="1">
    <source>
        <dbReference type="ARBA" id="ARBA00000098"/>
    </source>
</evidence>
<dbReference type="InterPro" id="IPR001930">
    <property type="entry name" value="Peptidase_M1"/>
</dbReference>
<dbReference type="Pfam" id="PF17900">
    <property type="entry name" value="Peptidase_M1_N"/>
    <property type="match status" value="1"/>
</dbReference>
<feature type="domain" description="Aminopeptidase N-like N-terminal" evidence="14">
    <location>
        <begin position="35"/>
        <end position="207"/>
    </location>
</feature>
<evidence type="ECO:0000256" key="11">
    <source>
        <dbReference type="ARBA" id="ARBA00023049"/>
    </source>
</evidence>
<comment type="cofactor">
    <cofactor evidence="2">
        <name>Zn(2+)</name>
        <dbReference type="ChEBI" id="CHEBI:29105"/>
    </cofactor>
</comment>
<dbReference type="PANTHER" id="PTHR11533:SF174">
    <property type="entry name" value="PUROMYCIN-SENSITIVE AMINOPEPTIDASE-RELATED"/>
    <property type="match status" value="1"/>
</dbReference>
<evidence type="ECO:0000256" key="7">
    <source>
        <dbReference type="ARBA" id="ARBA00022670"/>
    </source>
</evidence>
<dbReference type="PANTHER" id="PTHR11533">
    <property type="entry name" value="PROTEASE M1 ZINC METALLOPROTEASE"/>
    <property type="match status" value="1"/>
</dbReference>
<evidence type="ECO:0000259" key="14">
    <source>
        <dbReference type="Pfam" id="PF17900"/>
    </source>
</evidence>
<evidence type="ECO:0000256" key="5">
    <source>
        <dbReference type="ARBA" id="ARBA00015611"/>
    </source>
</evidence>
<keyword evidence="9" id="KW-0378">Hydrolase</keyword>
<keyword evidence="8" id="KW-0479">Metal-binding</keyword>
<dbReference type="InterPro" id="IPR014782">
    <property type="entry name" value="Peptidase_M1_dom"/>
</dbReference>
<keyword evidence="7" id="KW-0645">Protease</keyword>
<keyword evidence="11" id="KW-0482">Metalloprotease</keyword>
<dbReference type="InterPro" id="IPR042097">
    <property type="entry name" value="Aminopeptidase_N-like_N_sf"/>
</dbReference>
<evidence type="ECO:0000313" key="15">
    <source>
        <dbReference type="EMBL" id="AHW61089.1"/>
    </source>
</evidence>
<sequence>MMNITKFCCLLLFWGNVVFSSAQNHQSRFEKIDVQHHKFEIHLNDTTNQIEGVATISIKFLKAGNDITLDLVENSGDYGMLVHMVKKEDIELDFKQAHNKLVILLNEQAQAGDILDFTIGYSGVPADGLIISENRYGDRTFFGDNWPNRAQNWLPCVDHPSDKATLEFLVYAPAHYEVISNGKLVEKKQLDDAVEFTHWKEDVPLATKLMVIGAADFAIGNKQEFQGIPVSSWVFEQNKTKGFENYQYGTKALEYFSELIGSYSYEKLAHVQSKTRYGGMENASCIFYHENSAISDRIPEQLFAHEVAHQWFGNSVTEQNWHHVWLSEGFATYLTHLYVQHFYGDEQFNDGLKYDRERVIAFSKQKYIPVIDTTVQEYTRLLNANTYEKAGWFLHMLRNKLGDDTFFKGLQEYYHDFRNKTALTKDFQSLMESVSGKDLDRFFHQWLWSAGHPVLKVSWGTETTGKQIDNQEILIQQRGKQLFSFPLEMNILYEDGSVDLVTVMIEKTKRTQQFQARTTSGIKDIFIDPNVKLLYELAQ</sequence>
<dbReference type="Proteomes" id="UP000023772">
    <property type="component" value="Chromosome"/>
</dbReference>
<keyword evidence="10" id="KW-0862">Zinc</keyword>
<evidence type="ECO:0000256" key="9">
    <source>
        <dbReference type="ARBA" id="ARBA00022801"/>
    </source>
</evidence>
<evidence type="ECO:0000256" key="6">
    <source>
        <dbReference type="ARBA" id="ARBA00022438"/>
    </source>
</evidence>
<comment type="catalytic activity">
    <reaction evidence="1">
        <text>Release of an N-terminal amino acid, Xaa-|-Yaa- from a peptide, amide or arylamide. Xaa is preferably Ala, but may be most amino acids including Pro (slow action). When a terminal hydrophobic residue is followed by a prolyl residue, the two may be released as an intact Xaa-Pro dipeptide.</text>
        <dbReference type="EC" id="3.4.11.2"/>
    </reaction>
</comment>
<keyword evidence="6" id="KW-0031">Aminopeptidase</keyword>
<accession>A0ABM5QB65</accession>
<organism evidence="15 16">
    <name type="scientific">Draconibacterium orientale</name>
    <dbReference type="NCBI Taxonomy" id="1168034"/>
    <lineage>
        <taxon>Bacteria</taxon>
        <taxon>Pseudomonadati</taxon>
        <taxon>Bacteroidota</taxon>
        <taxon>Bacteroidia</taxon>
        <taxon>Marinilabiliales</taxon>
        <taxon>Prolixibacteraceae</taxon>
        <taxon>Draconibacterium</taxon>
    </lineage>
</organism>
<dbReference type="Pfam" id="PF01433">
    <property type="entry name" value="Peptidase_M1"/>
    <property type="match status" value="1"/>
</dbReference>
<dbReference type="PRINTS" id="PR00756">
    <property type="entry name" value="ALADIPTASE"/>
</dbReference>
<name>A0ABM5QB65_9BACT</name>
<comment type="similarity">
    <text evidence="3">Belongs to the peptidase M1 family.</text>
</comment>
<dbReference type="InterPro" id="IPR045357">
    <property type="entry name" value="Aminopeptidase_N-like_N"/>
</dbReference>
<evidence type="ECO:0000256" key="10">
    <source>
        <dbReference type="ARBA" id="ARBA00022833"/>
    </source>
</evidence>
<dbReference type="InterPro" id="IPR027268">
    <property type="entry name" value="Peptidase_M4/M1_CTD_sf"/>
</dbReference>
<evidence type="ECO:0000256" key="3">
    <source>
        <dbReference type="ARBA" id="ARBA00010136"/>
    </source>
</evidence>
<evidence type="ECO:0000313" key="16">
    <source>
        <dbReference type="Proteomes" id="UP000023772"/>
    </source>
</evidence>
<dbReference type="SUPFAM" id="SSF55486">
    <property type="entry name" value="Metalloproteases ('zincins'), catalytic domain"/>
    <property type="match status" value="1"/>
</dbReference>
<feature type="domain" description="Peptidase M1 membrane alanine aminopeptidase" evidence="13">
    <location>
        <begin position="250"/>
        <end position="446"/>
    </location>
</feature>
<dbReference type="InterPro" id="IPR050344">
    <property type="entry name" value="Peptidase_M1_aminopeptidases"/>
</dbReference>
<dbReference type="CDD" id="cd09603">
    <property type="entry name" value="M1_APN_like"/>
    <property type="match status" value="1"/>
</dbReference>
<proteinExistence type="inferred from homology"/>
<dbReference type="Gene3D" id="2.60.40.1730">
    <property type="entry name" value="tricorn interacting facor f3 domain"/>
    <property type="match status" value="1"/>
</dbReference>
<dbReference type="EMBL" id="CP007451">
    <property type="protein sequence ID" value="AHW61089.1"/>
    <property type="molecule type" value="Genomic_DNA"/>
</dbReference>
<evidence type="ECO:0000256" key="4">
    <source>
        <dbReference type="ARBA" id="ARBA00012564"/>
    </source>
</evidence>
<dbReference type="Gene3D" id="1.10.390.10">
    <property type="entry name" value="Neutral Protease Domain 2"/>
    <property type="match status" value="1"/>
</dbReference>